<evidence type="ECO:0000313" key="3">
    <source>
        <dbReference type="EMBL" id="CAF3998462.1"/>
    </source>
</evidence>
<dbReference type="EMBL" id="CAJNOQ010009861">
    <property type="protein sequence ID" value="CAF1236108.1"/>
    <property type="molecule type" value="Genomic_DNA"/>
</dbReference>
<keyword evidence="4" id="KW-1185">Reference proteome</keyword>
<dbReference type="InterPro" id="IPR004242">
    <property type="entry name" value="Transposase_21"/>
</dbReference>
<dbReference type="EMBL" id="CAJOBC010009866">
    <property type="protein sequence ID" value="CAF3998462.1"/>
    <property type="molecule type" value="Genomic_DNA"/>
</dbReference>
<name>A0A814Z2D9_9BILA</name>
<gene>
    <name evidence="2" type="ORF">GPM918_LOCUS25422</name>
    <name evidence="3" type="ORF">SRO942_LOCUS25428</name>
</gene>
<dbReference type="PANTHER" id="PTHR46579:SF1">
    <property type="entry name" value="F5_8 TYPE C DOMAIN-CONTAINING PROTEIN"/>
    <property type="match status" value="1"/>
</dbReference>
<dbReference type="OrthoDB" id="3263820at2759"/>
<organism evidence="2 4">
    <name type="scientific">Didymodactylos carnosus</name>
    <dbReference type="NCBI Taxonomy" id="1234261"/>
    <lineage>
        <taxon>Eukaryota</taxon>
        <taxon>Metazoa</taxon>
        <taxon>Spiralia</taxon>
        <taxon>Gnathifera</taxon>
        <taxon>Rotifera</taxon>
        <taxon>Eurotatoria</taxon>
        <taxon>Bdelloidea</taxon>
        <taxon>Philodinida</taxon>
        <taxon>Philodinidae</taxon>
        <taxon>Didymodactylos</taxon>
    </lineage>
</organism>
<evidence type="ECO:0000256" key="1">
    <source>
        <dbReference type="SAM" id="MobiDB-lite"/>
    </source>
</evidence>
<proteinExistence type="predicted"/>
<feature type="compositionally biased region" description="Basic residues" evidence="1">
    <location>
        <begin position="13"/>
        <end position="22"/>
    </location>
</feature>
<sequence length="781" mass="90653">MPKISRFNTSYNVKRKRQRRNERRTVAQSILIPPDTDSDESDKEQEQLIDTEPHLDAVEALEEQYMQSAASLHIIDDSPPLYKDSPTNIKTAVKLLTDFYTSVNLDKKNVLRLLKLFKSLLPQPNLLPTTWKSILKLFDKHCLSSTKYLCLKCDALCHSSKYGQKKCVNPKCLLNKKTLKRTEITEIVTLDIKSQLETILYRNQNILNKNELFPEGDIHYGEFYQANHSQKRNAITLILHCDGAPLAKASKQCLWPCFASIIELPPPIREYQRNIVVVALWAGKKKPNANIFLEDTIYQLKYLMSNKFSLFIDQLEYEISLSTQFFISDLPAKSLFLNTISFNGYYACSYCCTKGEWCKDSRMVLYPYEQNDFTERTHQQFVKAATEAEQKINGGRELSVTGVKGFSILLEVFNYPDQIIFDYMHLICLGHLQSIIKRWCNKLLNKRQIQVIDQQLQQTRLPHNMHVIYYESISSVDKWKAKNGRLFVLAIGVPLMIQHLPKLVASHFTLYSIAIKLLHYPKTQDEITLGEALLERYCEQAVLVYNDKAISLFSLHAHLHLGKQVKLHNSLAFCSAFSFESCITFIKQKIHGSRSLASQIAYWTNIESMIQPTKVKWPSSTGLNRIRLSSSLIDPFRQTLTNLIINKQQEVSEISFYKRFKDKFVTFHTKLYDQEFNCVIYIISFESNQGSIEYGDIILFYSYQNQYYVFLKHYQRIDTPLSHFVSIPNEVNATLDDLFPLVTLSNTYSIIALDRVRHKCIRSLFQNVFCLSEVRVDFEHD</sequence>
<accession>A0A814Z2D9</accession>
<evidence type="ECO:0008006" key="5">
    <source>
        <dbReference type="Google" id="ProtNLM"/>
    </source>
</evidence>
<reference evidence="2" key="1">
    <citation type="submission" date="2021-02" db="EMBL/GenBank/DDBJ databases">
        <authorList>
            <person name="Nowell W R."/>
        </authorList>
    </citation>
    <scope>NUCLEOTIDE SEQUENCE</scope>
</reference>
<feature type="compositionally biased region" description="Acidic residues" evidence="1">
    <location>
        <begin position="36"/>
        <end position="46"/>
    </location>
</feature>
<dbReference type="Proteomes" id="UP000663829">
    <property type="component" value="Unassembled WGS sequence"/>
</dbReference>
<dbReference type="Proteomes" id="UP000681722">
    <property type="component" value="Unassembled WGS sequence"/>
</dbReference>
<feature type="compositionally biased region" description="Polar residues" evidence="1">
    <location>
        <begin position="1"/>
        <end position="12"/>
    </location>
</feature>
<dbReference type="AlphaFoldDB" id="A0A814Z2D9"/>
<dbReference type="Pfam" id="PF02992">
    <property type="entry name" value="Transposase_21"/>
    <property type="match status" value="1"/>
</dbReference>
<protein>
    <recommendedName>
        <fullName evidence="5">Transposase</fullName>
    </recommendedName>
</protein>
<comment type="caution">
    <text evidence="2">The sequence shown here is derived from an EMBL/GenBank/DDBJ whole genome shotgun (WGS) entry which is preliminary data.</text>
</comment>
<evidence type="ECO:0000313" key="2">
    <source>
        <dbReference type="EMBL" id="CAF1236108.1"/>
    </source>
</evidence>
<feature type="region of interest" description="Disordered" evidence="1">
    <location>
        <begin position="1"/>
        <end position="46"/>
    </location>
</feature>
<evidence type="ECO:0000313" key="4">
    <source>
        <dbReference type="Proteomes" id="UP000663829"/>
    </source>
</evidence>
<dbReference type="PANTHER" id="PTHR46579">
    <property type="entry name" value="F5/8 TYPE C DOMAIN-CONTAINING PROTEIN-RELATED"/>
    <property type="match status" value="1"/>
</dbReference>